<evidence type="ECO:0008006" key="2">
    <source>
        <dbReference type="Google" id="ProtNLM"/>
    </source>
</evidence>
<evidence type="ECO:0000313" key="1">
    <source>
        <dbReference type="EMBL" id="KKK49142.1"/>
    </source>
</evidence>
<protein>
    <recommendedName>
        <fullName evidence="2">Bacteriophage Mu GpT domain-containing protein</fullName>
    </recommendedName>
</protein>
<comment type="caution">
    <text evidence="1">The sequence shown here is derived from an EMBL/GenBank/DDBJ whole genome shotgun (WGS) entry which is preliminary data.</text>
</comment>
<organism evidence="1">
    <name type="scientific">marine sediment metagenome</name>
    <dbReference type="NCBI Taxonomy" id="412755"/>
    <lineage>
        <taxon>unclassified sequences</taxon>
        <taxon>metagenomes</taxon>
        <taxon>ecological metagenomes</taxon>
    </lineage>
</organism>
<dbReference type="Pfam" id="PF03864">
    <property type="entry name" value="Phage_cap_E"/>
    <property type="match status" value="1"/>
</dbReference>
<dbReference type="EMBL" id="LAZR01068703">
    <property type="protein sequence ID" value="KKK49142.1"/>
    <property type="molecule type" value="Genomic_DNA"/>
</dbReference>
<feature type="non-terminal residue" evidence="1">
    <location>
        <position position="306"/>
    </location>
</feature>
<reference evidence="1" key="1">
    <citation type="journal article" date="2015" name="Nature">
        <title>Complex archaea that bridge the gap between prokaryotes and eukaryotes.</title>
        <authorList>
            <person name="Spang A."/>
            <person name="Saw J.H."/>
            <person name="Jorgensen S.L."/>
            <person name="Zaremba-Niedzwiedzka K."/>
            <person name="Martijn J."/>
            <person name="Lind A.E."/>
            <person name="van Eijk R."/>
            <person name="Schleper C."/>
            <person name="Guy L."/>
            <person name="Ettema T.J."/>
        </authorList>
    </citation>
    <scope>NUCLEOTIDE SEQUENCE</scope>
</reference>
<dbReference type="InterPro" id="IPR005564">
    <property type="entry name" value="Major_capsid_GpE"/>
</dbReference>
<dbReference type="Gene3D" id="3.90.1690.10">
    <property type="entry name" value="phage-related protein like domain"/>
    <property type="match status" value="1"/>
</dbReference>
<name>A0A0F8VXS1_9ZZZZ</name>
<accession>A0A0F8VXS1</accession>
<proteinExistence type="predicted"/>
<sequence length="306" mass="33426">MAGQPDVADVHVNALLTQLSIAHYNEPDAYVADKVFPVVYVQKKTDIYPKYDRGFFFADEGNSMLRAPGTKAVRAGFTVDKSNTYSCENWAVGFAIPAELRANVDAPFDMDRDGTLLITELISIRRERAWASAFMAGSVWTGSSTGSDITVGTKWDDVTSDPLSDVKAQLRAVHNKVGRRPNTLVLGRIVWDRLQDHPDVLDRIKGGATPGNVAIANKATVAALLDIEQILVGDAVYRSSEEGAATLTLATIMDDDALLLYLPPRPSLLAPAAGYTFVWESVVAGRNAPQFMRKYHEGPENQDVLE</sequence>
<dbReference type="AlphaFoldDB" id="A0A0F8VXS1"/>
<gene>
    <name evidence="1" type="ORF">LCGC14_3138060</name>
</gene>
<dbReference type="InterPro" id="IPR053738">
    <property type="entry name" value="Lambda_capsid_assembly"/>
</dbReference>